<evidence type="ECO:0000313" key="5">
    <source>
        <dbReference type="Proteomes" id="UP001595593"/>
    </source>
</evidence>
<organism evidence="4 5">
    <name type="scientific">Teichococcus globiformis</name>
    <dbReference type="NCBI Taxonomy" id="2307229"/>
    <lineage>
        <taxon>Bacteria</taxon>
        <taxon>Pseudomonadati</taxon>
        <taxon>Pseudomonadota</taxon>
        <taxon>Alphaproteobacteria</taxon>
        <taxon>Acetobacterales</taxon>
        <taxon>Roseomonadaceae</taxon>
        <taxon>Roseomonas</taxon>
    </lineage>
</organism>
<comment type="caution">
    <text evidence="4">The sequence shown here is derived from an EMBL/GenBank/DDBJ whole genome shotgun (WGS) entry which is preliminary data.</text>
</comment>
<protein>
    <submittedName>
        <fullName evidence="4">Aspartate aminotransferase family protein</fullName>
    </submittedName>
</protein>
<dbReference type="Gene3D" id="3.90.1150.10">
    <property type="entry name" value="Aspartate Aminotransferase, domain 1"/>
    <property type="match status" value="1"/>
</dbReference>
<keyword evidence="4" id="KW-0808">Transferase</keyword>
<evidence type="ECO:0000256" key="3">
    <source>
        <dbReference type="RuleBase" id="RU003560"/>
    </source>
</evidence>
<dbReference type="SUPFAM" id="SSF53383">
    <property type="entry name" value="PLP-dependent transferases"/>
    <property type="match status" value="1"/>
</dbReference>
<accession>A0ABV7G0K6</accession>
<dbReference type="PANTHER" id="PTHR43713:SF3">
    <property type="entry name" value="GLUTAMATE-1-SEMIALDEHYDE 2,1-AMINOMUTASE 1, CHLOROPLASTIC-RELATED"/>
    <property type="match status" value="1"/>
</dbReference>
<dbReference type="InterPro" id="IPR015422">
    <property type="entry name" value="PyrdxlP-dep_Trfase_small"/>
</dbReference>
<dbReference type="EMBL" id="JBHRTN010000017">
    <property type="protein sequence ID" value="MFC3126198.1"/>
    <property type="molecule type" value="Genomic_DNA"/>
</dbReference>
<keyword evidence="4" id="KW-0032">Aminotransferase</keyword>
<keyword evidence="5" id="KW-1185">Reference proteome</keyword>
<dbReference type="InterPro" id="IPR005814">
    <property type="entry name" value="Aminotrans_3"/>
</dbReference>
<evidence type="ECO:0000256" key="1">
    <source>
        <dbReference type="ARBA" id="ARBA00001933"/>
    </source>
</evidence>
<dbReference type="Pfam" id="PF00202">
    <property type="entry name" value="Aminotran_3"/>
    <property type="match status" value="1"/>
</dbReference>
<proteinExistence type="inferred from homology"/>
<keyword evidence="2 3" id="KW-0663">Pyridoxal phosphate</keyword>
<comment type="cofactor">
    <cofactor evidence="1">
        <name>pyridoxal 5'-phosphate</name>
        <dbReference type="ChEBI" id="CHEBI:597326"/>
    </cofactor>
</comment>
<name>A0ABV7G0K6_9PROT</name>
<dbReference type="RefSeq" id="WP_379597384.1">
    <property type="nucleotide sequence ID" value="NZ_JBHRTN010000017.1"/>
</dbReference>
<dbReference type="InterPro" id="IPR015421">
    <property type="entry name" value="PyrdxlP-dep_Trfase_major"/>
</dbReference>
<comment type="similarity">
    <text evidence="3">Belongs to the class-III pyridoxal-phosphate-dependent aminotransferase family.</text>
</comment>
<evidence type="ECO:0000313" key="4">
    <source>
        <dbReference type="EMBL" id="MFC3126198.1"/>
    </source>
</evidence>
<dbReference type="InterPro" id="IPR015424">
    <property type="entry name" value="PyrdxlP-dep_Trfase"/>
</dbReference>
<dbReference type="CDD" id="cd00610">
    <property type="entry name" value="OAT_like"/>
    <property type="match status" value="1"/>
</dbReference>
<dbReference type="GO" id="GO:0008483">
    <property type="term" value="F:transaminase activity"/>
    <property type="evidence" value="ECO:0007669"/>
    <property type="project" value="UniProtKB-KW"/>
</dbReference>
<sequence>MSAATELRRNSDLDSALVEARALYVAGRPKSAALHEKASEVMPGGNTRSVLAYSPFPTAMARGEDCRLWDIDGREYLDLCGEYTAGLFGHSEPLIHDVLHSTLKRGTNLAAVGEGEEKLARILCGRFPSIERVRFANSGTEANLMALTAARAKTGRNAIMAVQGGYHGGVLTFPLAGRSMATLPLDVVLCRYNDLADARRVAAERAGELAAIIVEPMLGSGGCIPATVAFLQGLRELASECGAVLIFDEVMTSRMSGGGMQARLGITPDMTTLGKYIGGGMSFGAFGGKADIMSLFDGKLPHAGTFNNNVLSMAAGSTAMGEIFTPERAEALYRSGEALRHRLNGLAEQADVPMGFTGIGSMMTVQFQRPLPTEPRLPGPAEEALRELFFFDMLQAGIYLARRGMVALSLPVGATELDRFAAAVAEFIEARGTLLKASGGLH</sequence>
<dbReference type="Proteomes" id="UP001595593">
    <property type="component" value="Unassembled WGS sequence"/>
</dbReference>
<dbReference type="PANTHER" id="PTHR43713">
    <property type="entry name" value="GLUTAMATE-1-SEMIALDEHYDE 2,1-AMINOMUTASE"/>
    <property type="match status" value="1"/>
</dbReference>
<evidence type="ECO:0000256" key="2">
    <source>
        <dbReference type="ARBA" id="ARBA00022898"/>
    </source>
</evidence>
<reference evidence="5" key="1">
    <citation type="journal article" date="2019" name="Int. J. Syst. Evol. Microbiol.">
        <title>The Global Catalogue of Microorganisms (GCM) 10K type strain sequencing project: providing services to taxonomists for standard genome sequencing and annotation.</title>
        <authorList>
            <consortium name="The Broad Institute Genomics Platform"/>
            <consortium name="The Broad Institute Genome Sequencing Center for Infectious Disease"/>
            <person name="Wu L."/>
            <person name="Ma J."/>
        </authorList>
    </citation>
    <scope>NUCLEOTIDE SEQUENCE [LARGE SCALE GENOMIC DNA]</scope>
    <source>
        <strain evidence="5">KCTC 52094</strain>
    </source>
</reference>
<dbReference type="Gene3D" id="3.40.640.10">
    <property type="entry name" value="Type I PLP-dependent aspartate aminotransferase-like (Major domain)"/>
    <property type="match status" value="1"/>
</dbReference>
<gene>
    <name evidence="4" type="ORF">ACFOD4_14110</name>
</gene>